<evidence type="ECO:0000256" key="5">
    <source>
        <dbReference type="HAMAP-Rule" id="MF_01334"/>
    </source>
</evidence>
<accession>A0A193LHB0</accession>
<dbReference type="PANTHER" id="PTHR33284:SF1">
    <property type="entry name" value="RIBOSOMAL PROTEIN L25_GLN-TRNA SYNTHETASE, ANTI-CODON-BINDING DOMAIN-CONTAINING PROTEIN"/>
    <property type="match status" value="1"/>
</dbReference>
<dbReference type="Gene3D" id="2.40.240.10">
    <property type="entry name" value="Ribosomal Protein L25, Chain P"/>
    <property type="match status" value="1"/>
</dbReference>
<proteinExistence type="inferred from homology"/>
<dbReference type="RefSeq" id="WP_068616692.1">
    <property type="nucleotide sequence ID" value="NZ_CP016268.1"/>
</dbReference>
<evidence type="ECO:0000256" key="2">
    <source>
        <dbReference type="ARBA" id="ARBA00022884"/>
    </source>
</evidence>
<dbReference type="SUPFAM" id="SSF50715">
    <property type="entry name" value="Ribosomal protein L25-like"/>
    <property type="match status" value="1"/>
</dbReference>
<dbReference type="GO" id="GO:0003735">
    <property type="term" value="F:structural constituent of ribosome"/>
    <property type="evidence" value="ECO:0007669"/>
    <property type="project" value="InterPro"/>
</dbReference>
<evidence type="ECO:0000256" key="1">
    <source>
        <dbReference type="ARBA" id="ARBA00022730"/>
    </source>
</evidence>
<comment type="subunit">
    <text evidence="5">Part of the 50S ribosomal subunit; part of the 5S rRNA/L5/L18/L25 subcomplex. Contacts the 5S rRNA. Binds to the 5S rRNA independently of L5 and L18.</text>
</comment>
<dbReference type="NCBIfam" id="NF004130">
    <property type="entry name" value="PRK05618.1-5"/>
    <property type="match status" value="1"/>
</dbReference>
<protein>
    <recommendedName>
        <fullName evidence="5">Large ribosomal subunit protein bL25</fullName>
    </recommendedName>
    <alternativeName>
        <fullName evidence="5">General stress protein CTC</fullName>
    </alternativeName>
</protein>
<dbReference type="InterPro" id="IPR001021">
    <property type="entry name" value="Ribosomal_bL25_long"/>
</dbReference>
<dbReference type="GO" id="GO:0022625">
    <property type="term" value="C:cytosolic large ribosomal subunit"/>
    <property type="evidence" value="ECO:0007669"/>
    <property type="project" value="TreeGrafter"/>
</dbReference>
<dbReference type="GO" id="GO:0006412">
    <property type="term" value="P:translation"/>
    <property type="evidence" value="ECO:0007669"/>
    <property type="project" value="UniProtKB-UniRule"/>
</dbReference>
<dbReference type="OrthoDB" id="9806411at2"/>
<evidence type="ECO:0000256" key="6">
    <source>
        <dbReference type="SAM" id="MobiDB-lite"/>
    </source>
</evidence>
<evidence type="ECO:0000256" key="4">
    <source>
        <dbReference type="ARBA" id="ARBA00023274"/>
    </source>
</evidence>
<keyword evidence="2 5" id="KW-0694">RNA-binding</keyword>
<dbReference type="InterPro" id="IPR020930">
    <property type="entry name" value="Ribosomal_uL5_bac-type"/>
</dbReference>
<feature type="region of interest" description="Disordered" evidence="6">
    <location>
        <begin position="199"/>
        <end position="222"/>
    </location>
</feature>
<dbReference type="Pfam" id="PF01386">
    <property type="entry name" value="Ribosomal_L25p"/>
    <property type="match status" value="1"/>
</dbReference>
<dbReference type="Gene3D" id="2.170.120.20">
    <property type="entry name" value="Ribosomal protein L25, beta domain"/>
    <property type="match status" value="1"/>
</dbReference>
<dbReference type="HAMAP" id="MF_01336">
    <property type="entry name" value="Ribosomal_bL25"/>
    <property type="match status" value="1"/>
</dbReference>
<dbReference type="Proteomes" id="UP000092695">
    <property type="component" value="Chromosome"/>
</dbReference>
<gene>
    <name evidence="5" type="primary">rplY</name>
    <name evidence="5" type="synonym">ctc</name>
    <name evidence="9" type="ORF">BA177_12505</name>
</gene>
<feature type="domain" description="Large ribosomal subunit protein bL25 beta" evidence="8">
    <location>
        <begin position="102"/>
        <end position="190"/>
    </location>
</feature>
<keyword evidence="10" id="KW-1185">Reference proteome</keyword>
<evidence type="ECO:0000313" key="9">
    <source>
        <dbReference type="EMBL" id="ANO51915.1"/>
    </source>
</evidence>
<dbReference type="InterPro" id="IPR029751">
    <property type="entry name" value="Ribosomal_L25_dom"/>
</dbReference>
<dbReference type="FunFam" id="2.40.240.10:FF:000002">
    <property type="entry name" value="50S ribosomal protein L25"/>
    <property type="match status" value="1"/>
</dbReference>
<dbReference type="NCBIfam" id="TIGR00731">
    <property type="entry name" value="bL25_bact_ctc"/>
    <property type="match status" value="1"/>
</dbReference>
<dbReference type="InterPro" id="IPR020057">
    <property type="entry name" value="Ribosomal_bL25_b-dom"/>
</dbReference>
<dbReference type="CDD" id="cd00495">
    <property type="entry name" value="Ribosomal_L25_TL5_CTC"/>
    <property type="match status" value="1"/>
</dbReference>
<dbReference type="InterPro" id="IPR020055">
    <property type="entry name" value="Ribosomal_bL25_short"/>
</dbReference>
<dbReference type="EMBL" id="CP016268">
    <property type="protein sequence ID" value="ANO51915.1"/>
    <property type="molecule type" value="Genomic_DNA"/>
</dbReference>
<dbReference type="HAMAP" id="MF_01334">
    <property type="entry name" value="Ribosomal_bL25_CTC"/>
    <property type="match status" value="1"/>
</dbReference>
<dbReference type="InterPro" id="IPR020056">
    <property type="entry name" value="Rbsml_bL25/Gln-tRNA_synth_N"/>
</dbReference>
<keyword evidence="4 5" id="KW-0687">Ribonucleoprotein</keyword>
<evidence type="ECO:0000259" key="7">
    <source>
        <dbReference type="Pfam" id="PF01386"/>
    </source>
</evidence>
<comment type="function">
    <text evidence="5">This is one of the proteins that binds to the 5S RNA in the ribosome where it forms part of the central protuberance.</text>
</comment>
<dbReference type="PANTHER" id="PTHR33284">
    <property type="entry name" value="RIBOSOMAL PROTEIN L25/GLN-TRNA SYNTHETASE, ANTI-CODON-BINDING DOMAIN-CONTAINING PROTEIN"/>
    <property type="match status" value="1"/>
</dbReference>
<dbReference type="NCBIfam" id="NF004128">
    <property type="entry name" value="PRK05618.1-2"/>
    <property type="match status" value="1"/>
</dbReference>
<feature type="domain" description="Large ribosomal subunit protein bL25 L25" evidence="7">
    <location>
        <begin position="9"/>
        <end position="94"/>
    </location>
</feature>
<evidence type="ECO:0000259" key="8">
    <source>
        <dbReference type="Pfam" id="PF14693"/>
    </source>
</evidence>
<sequence>MSQDFDLIAEFRLDQGKGASRRLRHEGKVPAIIYGGGRPPRALMFDHNKVLRQMESESFYSSVLTIKVGDKSQAAIVKDVQRHPSKPKVLHLDLQRIVEDEEIRMSVPLHFVGEDKAPGIKAGGSVSKLMTEVEVTCLPKYLPEYFEIDISGMNVDEMLHLTDIKVPDGVSIVELSHGDDHDQPIVSINVIKAAAVEDDAEGEEISAEVPTVSGAKDEESDD</sequence>
<dbReference type="InterPro" id="IPR011035">
    <property type="entry name" value="Ribosomal_bL25/Gln-tRNA_synth"/>
</dbReference>
<dbReference type="Pfam" id="PF14693">
    <property type="entry name" value="Ribosomal_TL5_C"/>
    <property type="match status" value="1"/>
</dbReference>
<comment type="similarity">
    <text evidence="5">Belongs to the bacterial ribosomal protein bL25 family. CTC subfamily.</text>
</comment>
<organism evidence="9 10">
    <name type="scientific">Woeseia oceani</name>
    <dbReference type="NCBI Taxonomy" id="1548547"/>
    <lineage>
        <taxon>Bacteria</taxon>
        <taxon>Pseudomonadati</taxon>
        <taxon>Pseudomonadota</taxon>
        <taxon>Gammaproteobacteria</taxon>
        <taxon>Woeseiales</taxon>
        <taxon>Woeseiaceae</taxon>
        <taxon>Woeseia</taxon>
    </lineage>
</organism>
<evidence type="ECO:0000256" key="3">
    <source>
        <dbReference type="ARBA" id="ARBA00022980"/>
    </source>
</evidence>
<reference evidence="9 10" key="1">
    <citation type="submission" date="2016-06" db="EMBL/GenBank/DDBJ databases">
        <title>Complete genome sequence of a deep-branching marine Gamma Proteobacterium Woeseia oceani type strain XK5.</title>
        <authorList>
            <person name="Mu D."/>
            <person name="Du Z."/>
        </authorList>
    </citation>
    <scope>NUCLEOTIDE SEQUENCE [LARGE SCALE GENOMIC DNA]</scope>
    <source>
        <strain evidence="9 10">XK5</strain>
    </source>
</reference>
<dbReference type="NCBIfam" id="NF004612">
    <property type="entry name" value="PRK05943.1"/>
    <property type="match status" value="1"/>
</dbReference>
<name>A0A193LHB0_9GAMM</name>
<dbReference type="AlphaFoldDB" id="A0A193LHB0"/>
<dbReference type="KEGG" id="woc:BA177_12505"/>
<evidence type="ECO:0000313" key="10">
    <source>
        <dbReference type="Proteomes" id="UP000092695"/>
    </source>
</evidence>
<dbReference type="STRING" id="1548547.BA177_12505"/>
<dbReference type="GO" id="GO:0008097">
    <property type="term" value="F:5S rRNA binding"/>
    <property type="evidence" value="ECO:0007669"/>
    <property type="project" value="InterPro"/>
</dbReference>
<keyword evidence="1 5" id="KW-0699">rRNA-binding</keyword>
<dbReference type="InterPro" id="IPR037121">
    <property type="entry name" value="Ribosomal_bL25_C"/>
</dbReference>
<keyword evidence="3 5" id="KW-0689">Ribosomal protein</keyword>